<accession>K1SGZ5</accession>
<proteinExistence type="predicted"/>
<organism evidence="1">
    <name type="scientific">human gut metagenome</name>
    <dbReference type="NCBI Taxonomy" id="408170"/>
    <lineage>
        <taxon>unclassified sequences</taxon>
        <taxon>metagenomes</taxon>
        <taxon>organismal metagenomes</taxon>
    </lineage>
</organism>
<feature type="non-terminal residue" evidence="1">
    <location>
        <position position="113"/>
    </location>
</feature>
<dbReference type="EMBL" id="AJWY01008900">
    <property type="protein sequence ID" value="EKC59922.1"/>
    <property type="molecule type" value="Genomic_DNA"/>
</dbReference>
<sequence>MTISETKIYPRTGDKQTVYLKSVVKNPNIIVGDYTMYNDFVNAPTDFEKNNVLYHYPINHDRLIIGKFCSIACGAKFIFTSANHTLKSLSTYPFPLFFEEWELDKSNVTDSWD</sequence>
<dbReference type="GO" id="GO:0016740">
    <property type="term" value="F:transferase activity"/>
    <property type="evidence" value="ECO:0007669"/>
    <property type="project" value="UniProtKB-KW"/>
</dbReference>
<comment type="caution">
    <text evidence="1">The sequence shown here is derived from an EMBL/GenBank/DDBJ whole genome shotgun (WGS) entry which is preliminary data.</text>
</comment>
<evidence type="ECO:0000313" key="1">
    <source>
        <dbReference type="EMBL" id="EKC59922.1"/>
    </source>
</evidence>
<keyword evidence="1" id="KW-0808">Transferase</keyword>
<name>K1SGZ5_9ZZZZ</name>
<gene>
    <name evidence="1" type="ORF">LEA_13137</name>
</gene>
<dbReference type="InterPro" id="IPR011004">
    <property type="entry name" value="Trimer_LpxA-like_sf"/>
</dbReference>
<dbReference type="Gene3D" id="2.160.10.10">
    <property type="entry name" value="Hexapeptide repeat proteins"/>
    <property type="match status" value="1"/>
</dbReference>
<dbReference type="AlphaFoldDB" id="K1SGZ5"/>
<protein>
    <submittedName>
        <fullName evidence="1">Streptogramin A acetyltransferase</fullName>
    </submittedName>
</protein>
<reference evidence="1" key="1">
    <citation type="journal article" date="2013" name="Environ. Microbiol.">
        <title>Microbiota from the distal guts of lean and obese adolescents exhibit partial functional redundancy besides clear differences in community structure.</title>
        <authorList>
            <person name="Ferrer M."/>
            <person name="Ruiz A."/>
            <person name="Lanza F."/>
            <person name="Haange S.B."/>
            <person name="Oberbach A."/>
            <person name="Till H."/>
            <person name="Bargiela R."/>
            <person name="Campoy C."/>
            <person name="Segura M.T."/>
            <person name="Richter M."/>
            <person name="von Bergen M."/>
            <person name="Seifert J."/>
            <person name="Suarez A."/>
        </authorList>
    </citation>
    <scope>NUCLEOTIDE SEQUENCE</scope>
</reference>
<dbReference type="SUPFAM" id="SSF51161">
    <property type="entry name" value="Trimeric LpxA-like enzymes"/>
    <property type="match status" value="1"/>
</dbReference>